<dbReference type="GO" id="GO:0005829">
    <property type="term" value="C:cytosol"/>
    <property type="evidence" value="ECO:0007669"/>
    <property type="project" value="TreeGrafter"/>
</dbReference>
<dbReference type="RefSeq" id="WP_172689686.1">
    <property type="nucleotide sequence ID" value="NZ_KY303941.1"/>
</dbReference>
<dbReference type="EMBL" id="KY303941">
    <property type="protein sequence ID" value="ARO46179.1"/>
    <property type="molecule type" value="Genomic_DNA"/>
</dbReference>
<dbReference type="PROSITE" id="PS51197">
    <property type="entry name" value="HTH_RRF2_2"/>
    <property type="match status" value="1"/>
</dbReference>
<dbReference type="PANTHER" id="PTHR33221:SF2">
    <property type="entry name" value="TRANSCRIPTIONAL REGULATOR"/>
    <property type="match status" value="1"/>
</dbReference>
<sequence>MQLKISTDYAIRIVLYLAAKRKSTTSNELADSLGIPQSIVFKIGKELSDNGIISVSTGVYGGFLLKKKPEDIRLFDIINIFEPTIKLNRCLEEDRYCSRFATESCSVRNFYCKLQQRFENDLKNISIKELL</sequence>
<dbReference type="AlphaFoldDB" id="A0A1W6QXU2"/>
<dbReference type="NCBIfam" id="TIGR00738">
    <property type="entry name" value="rrf2_super"/>
    <property type="match status" value="1"/>
</dbReference>
<geneLocation type="plasmid" evidence="1">
    <name>pGTC3</name>
</geneLocation>
<dbReference type="Gene3D" id="1.10.10.10">
    <property type="entry name" value="Winged helix-like DNA-binding domain superfamily/Winged helix DNA-binding domain"/>
    <property type="match status" value="1"/>
</dbReference>
<protein>
    <submittedName>
        <fullName evidence="1">Rrf2 family transcriptional regulator</fullName>
    </submittedName>
</protein>
<dbReference type="Pfam" id="PF02082">
    <property type="entry name" value="Rrf2"/>
    <property type="match status" value="1"/>
</dbReference>
<reference evidence="1" key="1">
    <citation type="submission" date="2016-12" db="EMBL/GenBank/DDBJ databases">
        <title>Characterization of a Plasmid Isolated from Enterococcus faecalis found in the Fecal Material of a Blue Whale.</title>
        <authorList>
            <person name="McLaughlin R."/>
        </authorList>
    </citation>
    <scope>NUCLEOTIDE SEQUENCE</scope>
    <source>
        <strain evidence="1">3</strain>
        <plasmid evidence="1">pGTC3</plasmid>
    </source>
</reference>
<dbReference type="InterPro" id="IPR000944">
    <property type="entry name" value="Tscrpt_reg_Rrf2"/>
</dbReference>
<evidence type="ECO:0000313" key="1">
    <source>
        <dbReference type="EMBL" id="ARO46179.1"/>
    </source>
</evidence>
<proteinExistence type="predicted"/>
<keyword evidence="1" id="KW-0614">Plasmid</keyword>
<organism evidence="1">
    <name type="scientific">Enterococcus faecalis</name>
    <name type="common">Streptococcus faecalis</name>
    <dbReference type="NCBI Taxonomy" id="1351"/>
    <lineage>
        <taxon>Bacteria</taxon>
        <taxon>Bacillati</taxon>
        <taxon>Bacillota</taxon>
        <taxon>Bacilli</taxon>
        <taxon>Lactobacillales</taxon>
        <taxon>Enterococcaceae</taxon>
        <taxon>Enterococcus</taxon>
    </lineage>
</organism>
<dbReference type="SUPFAM" id="SSF46785">
    <property type="entry name" value="Winged helix' DNA-binding domain"/>
    <property type="match status" value="1"/>
</dbReference>
<accession>A0A1W6QXU2</accession>
<dbReference type="InterPro" id="IPR036390">
    <property type="entry name" value="WH_DNA-bd_sf"/>
</dbReference>
<name>A0A1W6QXU2_ENTFL</name>
<dbReference type="PANTHER" id="PTHR33221">
    <property type="entry name" value="WINGED HELIX-TURN-HELIX TRANSCRIPTIONAL REGULATOR, RRF2 FAMILY"/>
    <property type="match status" value="1"/>
</dbReference>
<dbReference type="InterPro" id="IPR036388">
    <property type="entry name" value="WH-like_DNA-bd_sf"/>
</dbReference>
<dbReference type="GO" id="GO:0003700">
    <property type="term" value="F:DNA-binding transcription factor activity"/>
    <property type="evidence" value="ECO:0007669"/>
    <property type="project" value="TreeGrafter"/>
</dbReference>